<feature type="modified residue" description="4-aspartylphosphate" evidence="1">
    <location>
        <position position="73"/>
    </location>
</feature>
<evidence type="ECO:0000313" key="3">
    <source>
        <dbReference type="EMBL" id="ACN58989.1"/>
    </source>
</evidence>
<sequence>MFFHNYILCYFSTMSLYRTILLVDDDSDDQEIFIDALKEIDSSVHCFCANDGETALKLINEDAVVKPDMLFVDLNMPRINGKRVLKELKKTEIMKGIPVIMYSTFFGPSDIEEITASGASHYMIKSTRFEDLCINLKHILSKTW</sequence>
<dbReference type="SUPFAM" id="SSF52172">
    <property type="entry name" value="CheY-like"/>
    <property type="match status" value="1"/>
</dbReference>
<evidence type="ECO:0000259" key="2">
    <source>
        <dbReference type="PROSITE" id="PS50110"/>
    </source>
</evidence>
<protein>
    <submittedName>
        <fullName evidence="3">Response regulator receiver protein</fullName>
    </submittedName>
</protein>
<keyword evidence="1" id="KW-0597">Phosphoprotein</keyword>
<name>C0INY6_9BACT</name>
<accession>C0INY6</accession>
<dbReference type="PANTHER" id="PTHR44520">
    <property type="entry name" value="RESPONSE REGULATOR RCP1-RELATED"/>
    <property type="match status" value="1"/>
</dbReference>
<proteinExistence type="predicted"/>
<dbReference type="InterPro" id="IPR052893">
    <property type="entry name" value="TCS_response_regulator"/>
</dbReference>
<dbReference type="InterPro" id="IPR011006">
    <property type="entry name" value="CheY-like_superfamily"/>
</dbReference>
<reference evidence="3" key="1">
    <citation type="journal article" date="2009" name="ISME J.">
        <title>Functional metagenomics reveals diverse beta-lactamases in a remote Alaskan soil.</title>
        <authorList>
            <person name="Allen H.K."/>
            <person name="Moe L.A."/>
            <person name="Rodbumrer J."/>
            <person name="Gaarder A."/>
            <person name="Handelsman J."/>
        </authorList>
    </citation>
    <scope>NUCLEOTIDE SEQUENCE</scope>
</reference>
<gene>
    <name evidence="3" type="ORF">AKSOIL_0314</name>
</gene>
<dbReference type="InterPro" id="IPR001789">
    <property type="entry name" value="Sig_transdc_resp-reg_receiver"/>
</dbReference>
<dbReference type="PROSITE" id="PS50110">
    <property type="entry name" value="RESPONSE_REGULATORY"/>
    <property type="match status" value="1"/>
</dbReference>
<dbReference type="SMART" id="SM00448">
    <property type="entry name" value="REC"/>
    <property type="match status" value="1"/>
</dbReference>
<evidence type="ECO:0000256" key="1">
    <source>
        <dbReference type="PROSITE-ProRule" id="PRU00169"/>
    </source>
</evidence>
<dbReference type="AlphaFoldDB" id="C0INY6"/>
<dbReference type="Gene3D" id="3.40.50.2300">
    <property type="match status" value="1"/>
</dbReference>
<feature type="domain" description="Response regulatory" evidence="2">
    <location>
        <begin position="19"/>
        <end position="140"/>
    </location>
</feature>
<dbReference type="Pfam" id="PF00072">
    <property type="entry name" value="Response_reg"/>
    <property type="match status" value="1"/>
</dbReference>
<organism evidence="3">
    <name type="scientific">uncultured bacterium BLR19</name>
    <dbReference type="NCBI Taxonomy" id="506519"/>
    <lineage>
        <taxon>Bacteria</taxon>
        <taxon>environmental samples</taxon>
    </lineage>
</organism>
<dbReference type="EMBL" id="EU408359">
    <property type="protein sequence ID" value="ACN58989.1"/>
    <property type="molecule type" value="Genomic_DNA"/>
</dbReference>
<dbReference type="GO" id="GO:0000160">
    <property type="term" value="P:phosphorelay signal transduction system"/>
    <property type="evidence" value="ECO:0007669"/>
    <property type="project" value="InterPro"/>
</dbReference>